<protein>
    <submittedName>
        <fullName evidence="1">Uncharacterized protein</fullName>
    </submittedName>
</protein>
<dbReference type="EMBL" id="CP032099">
    <property type="protein sequence ID" value="AXX85315.1"/>
    <property type="molecule type" value="Genomic_DNA"/>
</dbReference>
<evidence type="ECO:0000313" key="3">
    <source>
        <dbReference type="Proteomes" id="UP000262029"/>
    </source>
</evidence>
<dbReference type="Proteomes" id="UP000262029">
    <property type="component" value="Chromosome"/>
</dbReference>
<evidence type="ECO:0000313" key="1">
    <source>
        <dbReference type="EMBL" id="AXX85315.1"/>
    </source>
</evidence>
<dbReference type="EMBL" id="NXIC01000006">
    <property type="protein sequence ID" value="RXI25219.1"/>
    <property type="molecule type" value="Genomic_DNA"/>
</dbReference>
<reference evidence="2 4" key="1">
    <citation type="submission" date="2017-09" db="EMBL/GenBank/DDBJ databases">
        <title>Genomics of the genus Arcobacter.</title>
        <authorList>
            <person name="Perez-Cataluna A."/>
            <person name="Figueras M.J."/>
            <person name="Salas-Masso N."/>
        </authorList>
    </citation>
    <scope>NUCLEOTIDE SEQUENCE [LARGE SCALE GENOMIC DNA]</scope>
    <source>
        <strain evidence="2 4">LMG 6621</strain>
    </source>
</reference>
<proteinExistence type="predicted"/>
<name>A0AAD0WP97_9BACT</name>
<organism evidence="1 3">
    <name type="scientific">Aliarcobacter skirrowii CCUG 10374</name>
    <dbReference type="NCBI Taxonomy" id="1032239"/>
    <lineage>
        <taxon>Bacteria</taxon>
        <taxon>Pseudomonadati</taxon>
        <taxon>Campylobacterota</taxon>
        <taxon>Epsilonproteobacteria</taxon>
        <taxon>Campylobacterales</taxon>
        <taxon>Arcobacteraceae</taxon>
        <taxon>Aliarcobacter</taxon>
    </lineage>
</organism>
<dbReference type="RefSeq" id="WP_115588184.1">
    <property type="nucleotide sequence ID" value="NZ_CP032099.1"/>
</dbReference>
<dbReference type="AlphaFoldDB" id="A0AAD0WP97"/>
<dbReference type="GeneID" id="61751269"/>
<keyword evidence="4" id="KW-1185">Reference proteome</keyword>
<dbReference type="Proteomes" id="UP000290580">
    <property type="component" value="Unassembled WGS sequence"/>
</dbReference>
<sequence>MSINLILNKNLLSNLVSNSIAIITKEDTNIGTNNTQVKGYYDSNTQTSYVNDKYANSTSELVSSTGHEIMHDMDKQNNIFVANDKDQNIYATNFGDNLAYYTDGALNIVNGGNLASTNNHNNGVVTEYPSVFNTNNLLNANNKEFANINKSGGDDLPVIPIAILGVSAFQSYLNAPTDENDIHRGIEGQIDKKMNEPMRNVINKTGEVINQFGNDLNTLYVKRDDIAQDISTAYRNMPENYRRLTIDTAMTIFEKGITAPFSPVFSAGYDYYSGENFITHPTSIPGALGYINNKMYEKEDSNGK</sequence>
<gene>
    <name evidence="1" type="ORF">ASKIR_1524</name>
    <name evidence="2" type="ORF">CP959_08955</name>
</gene>
<reference evidence="1 3" key="2">
    <citation type="submission" date="2018-08" db="EMBL/GenBank/DDBJ databases">
        <title>Complete genome of the Arcobacter skirrowii type strain LMG 6621.</title>
        <authorList>
            <person name="Miller W.G."/>
            <person name="Yee E."/>
            <person name="Bono J.L."/>
        </authorList>
    </citation>
    <scope>NUCLEOTIDE SEQUENCE [LARGE SCALE GENOMIC DNA]</scope>
    <source>
        <strain evidence="1 3">CCUG 10374</strain>
    </source>
</reference>
<evidence type="ECO:0000313" key="2">
    <source>
        <dbReference type="EMBL" id="RXI25219.1"/>
    </source>
</evidence>
<accession>A0AAD0WP97</accession>
<evidence type="ECO:0000313" key="4">
    <source>
        <dbReference type="Proteomes" id="UP000290580"/>
    </source>
</evidence>